<dbReference type="GO" id="GO:0016887">
    <property type="term" value="F:ATP hydrolysis activity"/>
    <property type="evidence" value="ECO:0007669"/>
    <property type="project" value="InterPro"/>
</dbReference>
<dbReference type="SMART" id="SM00382">
    <property type="entry name" value="AAA"/>
    <property type="match status" value="2"/>
</dbReference>
<feature type="transmembrane region" description="Helical" evidence="10">
    <location>
        <begin position="234"/>
        <end position="261"/>
    </location>
</feature>
<feature type="transmembrane region" description="Helical" evidence="10">
    <location>
        <begin position="363"/>
        <end position="384"/>
    </location>
</feature>
<feature type="transmembrane region" description="Helical" evidence="10">
    <location>
        <begin position="1061"/>
        <end position="1086"/>
    </location>
</feature>
<dbReference type="PROSITE" id="PS50893">
    <property type="entry name" value="ABC_TRANSPORTER_2"/>
    <property type="match status" value="2"/>
</dbReference>
<evidence type="ECO:0000256" key="5">
    <source>
        <dbReference type="ARBA" id="ARBA00022737"/>
    </source>
</evidence>
<reference evidence="12" key="1">
    <citation type="submission" date="2021-01" db="EMBL/GenBank/DDBJ databases">
        <authorList>
            <person name="Corre E."/>
            <person name="Pelletier E."/>
            <person name="Niang G."/>
            <person name="Scheremetjew M."/>
            <person name="Finn R."/>
            <person name="Kale V."/>
            <person name="Holt S."/>
            <person name="Cochrane G."/>
            <person name="Meng A."/>
            <person name="Brown T."/>
            <person name="Cohen L."/>
        </authorList>
    </citation>
    <scope>NUCLEOTIDE SEQUENCE</scope>
    <source>
        <strain evidence="12">NY070348D</strain>
    </source>
</reference>
<feature type="transmembrane region" description="Helical" evidence="10">
    <location>
        <begin position="1098"/>
        <end position="1121"/>
    </location>
</feature>
<keyword evidence="5" id="KW-0677">Repeat</keyword>
<evidence type="ECO:0000256" key="8">
    <source>
        <dbReference type="ARBA" id="ARBA00022989"/>
    </source>
</evidence>
<dbReference type="PANTHER" id="PTHR19229">
    <property type="entry name" value="ATP-BINDING CASSETTE TRANSPORTER SUBFAMILY A ABCA"/>
    <property type="match status" value="1"/>
</dbReference>
<evidence type="ECO:0000256" key="2">
    <source>
        <dbReference type="ARBA" id="ARBA00008869"/>
    </source>
</evidence>
<dbReference type="InterPro" id="IPR027417">
    <property type="entry name" value="P-loop_NTPase"/>
</dbReference>
<feature type="transmembrane region" description="Helical" evidence="10">
    <location>
        <begin position="330"/>
        <end position="351"/>
    </location>
</feature>
<dbReference type="GO" id="GO:0005524">
    <property type="term" value="F:ATP binding"/>
    <property type="evidence" value="ECO:0007669"/>
    <property type="project" value="UniProtKB-KW"/>
</dbReference>
<feature type="transmembrane region" description="Helical" evidence="10">
    <location>
        <begin position="267"/>
        <end position="286"/>
    </location>
</feature>
<dbReference type="GO" id="GO:0005319">
    <property type="term" value="F:lipid transporter activity"/>
    <property type="evidence" value="ECO:0007669"/>
    <property type="project" value="TreeGrafter"/>
</dbReference>
<keyword evidence="7" id="KW-0067">ATP-binding</keyword>
<dbReference type="InterPro" id="IPR003439">
    <property type="entry name" value="ABC_transporter-like_ATP-bd"/>
</dbReference>
<accession>A0A7S2R6T9</accession>
<dbReference type="SUPFAM" id="SSF52540">
    <property type="entry name" value="P-loop containing nucleoside triphosphate hydrolases"/>
    <property type="match status" value="2"/>
</dbReference>
<keyword evidence="9 10" id="KW-0472">Membrane</keyword>
<comment type="similarity">
    <text evidence="2">Belongs to the ABC transporter superfamily. ABCA family.</text>
</comment>
<evidence type="ECO:0000256" key="3">
    <source>
        <dbReference type="ARBA" id="ARBA00022448"/>
    </source>
</evidence>
<dbReference type="FunFam" id="3.40.50.300:FF:000335">
    <property type="entry name" value="ATP binding cassette subfamily A member 5"/>
    <property type="match status" value="2"/>
</dbReference>
<comment type="subcellular location">
    <subcellularLocation>
        <location evidence="1">Membrane</location>
        <topology evidence="1">Multi-pass membrane protein</topology>
    </subcellularLocation>
</comment>
<dbReference type="PROSITE" id="PS00211">
    <property type="entry name" value="ABC_TRANSPORTER_1"/>
    <property type="match status" value="1"/>
</dbReference>
<keyword evidence="4 10" id="KW-0812">Transmembrane</keyword>
<evidence type="ECO:0000256" key="6">
    <source>
        <dbReference type="ARBA" id="ARBA00022741"/>
    </source>
</evidence>
<evidence type="ECO:0000259" key="11">
    <source>
        <dbReference type="PROSITE" id="PS50893"/>
    </source>
</evidence>
<feature type="transmembrane region" description="Helical" evidence="10">
    <location>
        <begin position="799"/>
        <end position="819"/>
    </location>
</feature>
<feature type="transmembrane region" description="Helical" evidence="10">
    <location>
        <begin position="954"/>
        <end position="973"/>
    </location>
</feature>
<dbReference type="GO" id="GO:0016020">
    <property type="term" value="C:membrane"/>
    <property type="evidence" value="ECO:0007669"/>
    <property type="project" value="UniProtKB-SubCell"/>
</dbReference>
<evidence type="ECO:0000256" key="10">
    <source>
        <dbReference type="SAM" id="Phobius"/>
    </source>
</evidence>
<keyword evidence="6" id="KW-0547">Nucleotide-binding</keyword>
<feature type="transmembrane region" description="Helical" evidence="10">
    <location>
        <begin position="1141"/>
        <end position="1161"/>
    </location>
</feature>
<evidence type="ECO:0000256" key="7">
    <source>
        <dbReference type="ARBA" id="ARBA00022840"/>
    </source>
</evidence>
<evidence type="ECO:0000256" key="4">
    <source>
        <dbReference type="ARBA" id="ARBA00022692"/>
    </source>
</evidence>
<feature type="transmembrane region" description="Helical" evidence="10">
    <location>
        <begin position="993"/>
        <end position="1016"/>
    </location>
</feature>
<evidence type="ECO:0000313" key="12">
    <source>
        <dbReference type="EMBL" id="CAD9662417.1"/>
    </source>
</evidence>
<protein>
    <recommendedName>
        <fullName evidence="11">ABC transporter domain-containing protein</fullName>
    </recommendedName>
</protein>
<feature type="domain" description="ABC transporter" evidence="11">
    <location>
        <begin position="1205"/>
        <end position="1436"/>
    </location>
</feature>
<proteinExistence type="inferred from homology"/>
<evidence type="ECO:0000256" key="9">
    <source>
        <dbReference type="ARBA" id="ARBA00023136"/>
    </source>
</evidence>
<dbReference type="InterPro" id="IPR003593">
    <property type="entry name" value="AAA+_ATPase"/>
</dbReference>
<feature type="transmembrane region" description="Helical" evidence="10">
    <location>
        <begin position="121"/>
        <end position="145"/>
    </location>
</feature>
<sequence>MDNFTNVRELAQECASELPRKWMEKCILERGICYENPFVSKERQCWLYGNLNYCYKLSGYKVMACDTLQTFGDAYCENELPWGWALFGMFALWLVLTLTVYRNSAYGALFRKHMIVYRLQIVRNLSSDLVSVSLALVLVFVVTSFTSTTKFPPFPIEFPFGLHENRTSFVIELGLDIPSPMRRCLLQTLRPFGGLIVLIIFTQSISKIIVALVHEKETRMKELLHISGLGSIAYYASYVLSFFVQFFPLVVAISLILYYGGVFSTQSIQSLCLFLYSFLFAYIGFSQCIGAFMGSTRIAALVNVGLAFALYLISFQTFKADPSLKMMFCSVPSMCVAYGVDYIFAAGFAFVQIDVNTAQHPNLTECSIMLLLWGTIYAFFGWYLENVVPQNNGLRKRALFFMPTIKSLRGHVCKMSKTLGDLFGICSRIKTAPCHTEQIQWATSIEFENVRKVYQCGAYEHVAVQGLRMSIEDGSIVALLGENGAGKSTTFDMLTGMTEPSDGDIRIRGHSILTDMFLIRKFIGFVPQKNVFYPELTTKQHLDLISSMRTGKLFELDCEETLELLEDLDLEKKLNTQAGQLSGGQKRKLALAMALVGETKVLFLDEVSSGVDPDSRRGLWKILRKYRKGRIIVCTTHFLDEAEFLADKIAILSKGVLIAYDTCANLKSRYGTGYTLMLGTESNDSYVEDIVDLVKREIPRAVQQSSHGGLSFTIPFAQAAECATVIRTVEREPYNCIPRFECPTLEQVFLELVSANTNVSAFPNEHAASMLLARPGKASRFRIFTVMVQKRFWCAMKELPIWAGLFIFSLVLLALPLLAGEVRLGALIKLHDTGKILNHTCRPMDAYNPDRCCHETFGTSNLTTCMKRKGYPQCVMKKAADLKPGCEKWFSFCENVPWMCDTKVCCSMENPKGALNPCFSNVHIDEENRGLSASCPTKQLATTEGFVNSLYQTLTVSLVLSFALSPIISFAVIEKEVNTKFLQEVSGVGPLEYWLGALVWDQLFFTLLALSACSLYSAYPGIGQISAMFHILSTADILAFAFAAIPFTYVLSFQFNDHANAIVFSVVFWLVTGTGLGSIAALLTHLDFVVYGIKSGVLVHYASFALNFLPGYALTTGLTNLHHSFYGHGFAQDSREMIGEAAISILYMSATGVCMWVLLYLRESKRWSNHSPQKKYKPRRSLVGDHADLKAEVRRMQECDKTDMIQIQHLSKGYGQEQCLAIDDVSFGVMQGECFGFLGANGAGKTTTLSILSGETHASSGRVALCGIDVGKHTVEARRHLGYCTQFDNLFPHLTVAQHLTMFAAIHGYKHIRDVVKYNIERMNLEQYRDVQARRLSGGNKRKLSCALILLGAPEVIVLDEPSSGLDPVSQRFLWNVVSNVRTTTGASIILTSHSFVEVQALCDRVAVLVEGKLRCLGSVPYLTSKHGTCFRVKIACNVNMPPGTLPVATQVVLTHLQGRFGSLQVIVLDQREHETTFQIAKQRDISVGDIMENLIEVKKEHLGLFSVTESDLDEVFTGLVEVVKNEQILNLEMQLDQPSGLETPLLPASNI</sequence>
<dbReference type="CDD" id="cd03263">
    <property type="entry name" value="ABC_subfamily_A"/>
    <property type="match status" value="2"/>
</dbReference>
<dbReference type="Pfam" id="PF00005">
    <property type="entry name" value="ABC_tran"/>
    <property type="match status" value="2"/>
</dbReference>
<dbReference type="EMBL" id="HBHK01000502">
    <property type="protein sequence ID" value="CAD9662417.1"/>
    <property type="molecule type" value="Transcribed_RNA"/>
</dbReference>
<dbReference type="Gene3D" id="3.40.50.300">
    <property type="entry name" value="P-loop containing nucleotide triphosphate hydrolases"/>
    <property type="match status" value="2"/>
</dbReference>
<name>A0A7S2R6T9_9STRA</name>
<evidence type="ECO:0000256" key="1">
    <source>
        <dbReference type="ARBA" id="ARBA00004141"/>
    </source>
</evidence>
<dbReference type="InterPro" id="IPR026082">
    <property type="entry name" value="ABCA"/>
</dbReference>
<keyword evidence="8 10" id="KW-1133">Transmembrane helix</keyword>
<feature type="transmembrane region" description="Helical" evidence="10">
    <location>
        <begin position="192"/>
        <end position="213"/>
    </location>
</feature>
<feature type="domain" description="ABC transporter" evidence="11">
    <location>
        <begin position="445"/>
        <end position="679"/>
    </location>
</feature>
<feature type="transmembrane region" description="Helical" evidence="10">
    <location>
        <begin position="298"/>
        <end position="318"/>
    </location>
</feature>
<dbReference type="Pfam" id="PF12698">
    <property type="entry name" value="ABC2_membrane_3"/>
    <property type="match status" value="2"/>
</dbReference>
<feature type="transmembrane region" description="Helical" evidence="10">
    <location>
        <begin position="82"/>
        <end position="101"/>
    </location>
</feature>
<dbReference type="PANTHER" id="PTHR19229:SF36">
    <property type="entry name" value="ATP-BINDING CASSETTE SUB-FAMILY A MEMBER 2"/>
    <property type="match status" value="1"/>
</dbReference>
<dbReference type="InterPro" id="IPR013525">
    <property type="entry name" value="ABC2_TM"/>
</dbReference>
<feature type="transmembrane region" description="Helical" evidence="10">
    <location>
        <begin position="1028"/>
        <end position="1049"/>
    </location>
</feature>
<dbReference type="InterPro" id="IPR017871">
    <property type="entry name" value="ABC_transporter-like_CS"/>
</dbReference>
<dbReference type="GO" id="GO:0140359">
    <property type="term" value="F:ABC-type transporter activity"/>
    <property type="evidence" value="ECO:0007669"/>
    <property type="project" value="InterPro"/>
</dbReference>
<keyword evidence="3" id="KW-0813">Transport</keyword>
<organism evidence="12">
    <name type="scientific">Mucochytrium quahogii</name>
    <dbReference type="NCBI Taxonomy" id="96639"/>
    <lineage>
        <taxon>Eukaryota</taxon>
        <taxon>Sar</taxon>
        <taxon>Stramenopiles</taxon>
        <taxon>Bigyra</taxon>
        <taxon>Labyrinthulomycetes</taxon>
        <taxon>Thraustochytrida</taxon>
        <taxon>Thraustochytriidae</taxon>
        <taxon>Mucochytrium</taxon>
    </lineage>
</organism>
<gene>
    <name evidence="12" type="ORF">QSP1433_LOCUS319</name>
</gene>